<dbReference type="SUPFAM" id="SSF63862">
    <property type="entry name" value="Thiamin pyrophosphokinase, substrate-binding domain"/>
    <property type="match status" value="1"/>
</dbReference>
<dbReference type="Proteomes" id="UP000184233">
    <property type="component" value="Unassembled WGS sequence"/>
</dbReference>
<protein>
    <recommendedName>
        <fullName evidence="5">Thiamine diphosphokinase</fullName>
        <ecNumber evidence="5">2.7.6.2</ecNumber>
    </recommendedName>
</protein>
<comment type="caution">
    <text evidence="7">The sequence shown here is derived from an EMBL/GenBank/DDBJ whole genome shotgun (WGS) entry which is preliminary data.</text>
</comment>
<dbReference type="InterPro" id="IPR053149">
    <property type="entry name" value="TPK"/>
</dbReference>
<dbReference type="Gene3D" id="3.40.50.10240">
    <property type="entry name" value="Thiamin pyrophosphokinase, catalytic domain"/>
    <property type="match status" value="1"/>
</dbReference>
<dbReference type="GO" id="GO:0005524">
    <property type="term" value="F:ATP binding"/>
    <property type="evidence" value="ECO:0007669"/>
    <property type="project" value="UniProtKB-KW"/>
</dbReference>
<dbReference type="GO" id="GO:0004788">
    <property type="term" value="F:thiamine diphosphokinase activity"/>
    <property type="evidence" value="ECO:0007669"/>
    <property type="project" value="UniProtKB-UniRule"/>
</dbReference>
<dbReference type="NCBIfam" id="TIGR01378">
    <property type="entry name" value="thi_PPkinase"/>
    <property type="match status" value="1"/>
</dbReference>
<dbReference type="STRING" id="1895771.BGO89_03195"/>
<evidence type="ECO:0000259" key="6">
    <source>
        <dbReference type="SMART" id="SM00983"/>
    </source>
</evidence>
<evidence type="ECO:0000313" key="8">
    <source>
        <dbReference type="Proteomes" id="UP000184233"/>
    </source>
</evidence>
<dbReference type="GO" id="GO:0016301">
    <property type="term" value="F:kinase activity"/>
    <property type="evidence" value="ECO:0007669"/>
    <property type="project" value="UniProtKB-KW"/>
</dbReference>
<evidence type="ECO:0000256" key="1">
    <source>
        <dbReference type="ARBA" id="ARBA00022679"/>
    </source>
</evidence>
<dbReference type="CDD" id="cd07995">
    <property type="entry name" value="TPK"/>
    <property type="match status" value="1"/>
</dbReference>
<evidence type="ECO:0000256" key="3">
    <source>
        <dbReference type="ARBA" id="ARBA00022777"/>
    </source>
</evidence>
<name>A0A1M3L090_9BACT</name>
<dbReference type="InterPro" id="IPR007373">
    <property type="entry name" value="Thiamin_PyroPKinase_B1-bd"/>
</dbReference>
<evidence type="ECO:0000256" key="5">
    <source>
        <dbReference type="NCBIfam" id="TIGR01378"/>
    </source>
</evidence>
<organism evidence="7 8">
    <name type="scientific">Candidatus Kapaibacterium thiocyanatum</name>
    <dbReference type="NCBI Taxonomy" id="1895771"/>
    <lineage>
        <taxon>Bacteria</taxon>
        <taxon>Pseudomonadati</taxon>
        <taxon>Candidatus Kapaibacteriota</taxon>
        <taxon>Candidatus Kapaibacteriia</taxon>
        <taxon>Candidatus Kapaibacteriales</taxon>
        <taxon>Candidatus Kapaibacteriaceae</taxon>
        <taxon>Candidatus Kapaibacterium</taxon>
    </lineage>
</organism>
<dbReference type="SUPFAM" id="SSF63999">
    <property type="entry name" value="Thiamin pyrophosphokinase, catalytic domain"/>
    <property type="match status" value="1"/>
</dbReference>
<dbReference type="Pfam" id="PF04265">
    <property type="entry name" value="TPK_B1_binding"/>
    <property type="match status" value="1"/>
</dbReference>
<evidence type="ECO:0000313" key="7">
    <source>
        <dbReference type="EMBL" id="OJX58250.1"/>
    </source>
</evidence>
<accession>A0A1M3L090</accession>
<dbReference type="GO" id="GO:0006772">
    <property type="term" value="P:thiamine metabolic process"/>
    <property type="evidence" value="ECO:0007669"/>
    <property type="project" value="UniProtKB-UniRule"/>
</dbReference>
<feature type="domain" description="Thiamin pyrophosphokinase thiamin-binding" evidence="6">
    <location>
        <begin position="144"/>
        <end position="215"/>
    </location>
</feature>
<keyword evidence="4" id="KW-0067">ATP-binding</keyword>
<keyword evidence="1" id="KW-0808">Transferase</keyword>
<evidence type="ECO:0000256" key="2">
    <source>
        <dbReference type="ARBA" id="ARBA00022741"/>
    </source>
</evidence>
<sequence length="229" mass="25309">MGTHMMDHPILSFGDLNFDAVICLNGDIPPRTIFELLADIPLIAADGTAAGLAAIDVIPEFTVGDLDSLDADTIRAIDGLTEFIVEPDQDSNDFEKCLRFAQTQLWSRILVTGMHGGNLEHTLNNWSVLMRYGRTMSLCAYERGRYAIPVYTSFRFMAKPDELVSLIPQPSSHLTTSGLLWELTEESLALGDREGARNRTVAEAVSITVHDGSLLFFCDERLPSSPLFE</sequence>
<dbReference type="InterPro" id="IPR036371">
    <property type="entry name" value="TPK_B1-bd_sf"/>
</dbReference>
<dbReference type="PANTHER" id="PTHR41299:SF1">
    <property type="entry name" value="THIAMINE PYROPHOSPHOKINASE"/>
    <property type="match status" value="1"/>
</dbReference>
<dbReference type="AlphaFoldDB" id="A0A1M3L090"/>
<dbReference type="EMBL" id="MKVH01000019">
    <property type="protein sequence ID" value="OJX58250.1"/>
    <property type="molecule type" value="Genomic_DNA"/>
</dbReference>
<keyword evidence="2" id="KW-0547">Nucleotide-binding</keyword>
<dbReference type="InterPro" id="IPR007371">
    <property type="entry name" value="TPK_catalytic"/>
</dbReference>
<dbReference type="EC" id="2.7.6.2" evidence="5"/>
<dbReference type="GO" id="GO:0009229">
    <property type="term" value="P:thiamine diphosphate biosynthetic process"/>
    <property type="evidence" value="ECO:0007669"/>
    <property type="project" value="InterPro"/>
</dbReference>
<dbReference type="InterPro" id="IPR006282">
    <property type="entry name" value="Thi_PPkinase"/>
</dbReference>
<evidence type="ECO:0000256" key="4">
    <source>
        <dbReference type="ARBA" id="ARBA00022840"/>
    </source>
</evidence>
<reference evidence="7 8" key="1">
    <citation type="submission" date="2016-09" db="EMBL/GenBank/DDBJ databases">
        <title>Genome-resolved meta-omics ties microbial dynamics to process performance in biotechnology for thiocyanate degradation.</title>
        <authorList>
            <person name="Kantor R.S."/>
            <person name="Huddy R.J."/>
            <person name="Iyer R."/>
            <person name="Thomas B.C."/>
            <person name="Brown C.T."/>
            <person name="Anantharaman K."/>
            <person name="Tringe S."/>
            <person name="Hettich R.L."/>
            <person name="Harrison S.T."/>
            <person name="Banfield J.F."/>
        </authorList>
    </citation>
    <scope>NUCLEOTIDE SEQUENCE [LARGE SCALE GENOMIC DNA]</scope>
    <source>
        <strain evidence="7">59-99</strain>
    </source>
</reference>
<proteinExistence type="predicted"/>
<dbReference type="GO" id="GO:0030975">
    <property type="term" value="F:thiamine binding"/>
    <property type="evidence" value="ECO:0007669"/>
    <property type="project" value="InterPro"/>
</dbReference>
<dbReference type="Pfam" id="PF04263">
    <property type="entry name" value="TPK_catalytic"/>
    <property type="match status" value="1"/>
</dbReference>
<dbReference type="PANTHER" id="PTHR41299">
    <property type="entry name" value="THIAMINE PYROPHOSPHOKINASE"/>
    <property type="match status" value="1"/>
</dbReference>
<keyword evidence="3 7" id="KW-0418">Kinase</keyword>
<dbReference type="InterPro" id="IPR036759">
    <property type="entry name" value="TPK_catalytic_sf"/>
</dbReference>
<dbReference type="SMART" id="SM00983">
    <property type="entry name" value="TPK_B1_binding"/>
    <property type="match status" value="1"/>
</dbReference>
<gene>
    <name evidence="7" type="ORF">BGO89_03195</name>
</gene>